<evidence type="ECO:0000313" key="3">
    <source>
        <dbReference type="Proteomes" id="UP000182842"/>
    </source>
</evidence>
<comment type="similarity">
    <text evidence="1">Belongs to the glycosyl hydrolase 2 family.</text>
</comment>
<sequence>MEFHRRRQRLQSEAAVPYFKEIFDYARTLDPQHRPLTYTNLLMAAGGKDKCHQFADVICLNRYYGWYVQDGYQLIGAKKAFINEMNQWMNTEPNKPFLFTEYGADTDAGVHKLPSMQWSEEYQCEYLTMQHEVFDMFEAVVGEQVWNLCDFQTGEGIMRVDGNKKDVFTRDRQPKAAAYVLKERWETK</sequence>
<dbReference type="Pfam" id="PF02836">
    <property type="entry name" value="Glyco_hydro_2_C"/>
    <property type="match status" value="1"/>
</dbReference>
<dbReference type="Proteomes" id="UP000182842">
    <property type="component" value="Unassembled WGS sequence"/>
</dbReference>
<dbReference type="SUPFAM" id="SSF51445">
    <property type="entry name" value="(Trans)glycosidases"/>
    <property type="match status" value="1"/>
</dbReference>
<dbReference type="RefSeq" id="WP_012471943.1">
    <property type="nucleotide sequence ID" value="NZ_AP014658.1"/>
</dbReference>
<comment type="caution">
    <text evidence="2">The sequence shown here is derived from an EMBL/GenBank/DDBJ whole genome shotgun (WGS) entry which is preliminary data.</text>
</comment>
<protein>
    <submittedName>
        <fullName evidence="2">Beta-glucuronidase</fullName>
    </submittedName>
</protein>
<dbReference type="InterPro" id="IPR017853">
    <property type="entry name" value="GH"/>
</dbReference>
<reference evidence="2 3" key="1">
    <citation type="submission" date="2016-10" db="EMBL/GenBank/DDBJ databases">
        <authorList>
            <person name="Varghese N."/>
            <person name="Submissions S."/>
        </authorList>
    </citation>
    <scope>NUCLEOTIDE SEQUENCE [LARGE SCALE GENOMIC DNA]</scope>
    <source>
        <strain evidence="2 3">DSM 20219</strain>
    </source>
</reference>
<dbReference type="Gene3D" id="3.20.20.80">
    <property type="entry name" value="Glycosidases"/>
    <property type="match status" value="1"/>
</dbReference>
<evidence type="ECO:0000313" key="2">
    <source>
        <dbReference type="EMBL" id="SEB34916.1"/>
    </source>
</evidence>
<evidence type="ECO:0000256" key="1">
    <source>
        <dbReference type="ARBA" id="ARBA00007401"/>
    </source>
</evidence>
<accession>A0AA45V5K6</accession>
<gene>
    <name evidence="2" type="ORF">SAMN04489748_0515</name>
</gene>
<proteinExistence type="inferred from homology"/>
<organism evidence="2 3">
    <name type="scientific">Bifidobacterium longum</name>
    <dbReference type="NCBI Taxonomy" id="216816"/>
    <lineage>
        <taxon>Bacteria</taxon>
        <taxon>Bacillati</taxon>
        <taxon>Actinomycetota</taxon>
        <taxon>Actinomycetes</taxon>
        <taxon>Bifidobacteriales</taxon>
        <taxon>Bifidobacteriaceae</taxon>
        <taxon>Bifidobacterium</taxon>
    </lineage>
</organism>
<dbReference type="GO" id="GO:0019391">
    <property type="term" value="P:glucuronoside catabolic process"/>
    <property type="evidence" value="ECO:0007669"/>
    <property type="project" value="TreeGrafter"/>
</dbReference>
<dbReference type="AlphaFoldDB" id="A0AA45V5K6"/>
<dbReference type="EMBL" id="FNRW01000002">
    <property type="protein sequence ID" value="SEB34916.1"/>
    <property type="molecule type" value="Genomic_DNA"/>
</dbReference>
<dbReference type="PANTHER" id="PTHR10066:SF67">
    <property type="entry name" value="BETA-GLUCURONIDASE"/>
    <property type="match status" value="1"/>
</dbReference>
<dbReference type="GO" id="GO:0030246">
    <property type="term" value="F:carbohydrate binding"/>
    <property type="evidence" value="ECO:0007669"/>
    <property type="project" value="TreeGrafter"/>
</dbReference>
<dbReference type="GO" id="GO:0004566">
    <property type="term" value="F:beta-glucuronidase activity"/>
    <property type="evidence" value="ECO:0007669"/>
    <property type="project" value="TreeGrafter"/>
</dbReference>
<name>A0AA45V5K6_BIFLN</name>
<dbReference type="InterPro" id="IPR006103">
    <property type="entry name" value="Glyco_hydro_2_cat"/>
</dbReference>
<dbReference type="PANTHER" id="PTHR10066">
    <property type="entry name" value="BETA-GLUCURONIDASE"/>
    <property type="match status" value="1"/>
</dbReference>
<dbReference type="GO" id="GO:0005975">
    <property type="term" value="P:carbohydrate metabolic process"/>
    <property type="evidence" value="ECO:0007669"/>
    <property type="project" value="InterPro"/>
</dbReference>